<sequence length="111" mass="11776">MMDPAGRNNTKMMKKNQNQTKSKVGREVKFVGGGAGAAGGVFVQPHPCHAMSAQAAAAFDAMRCNPLRPYMIPSEGVVQHTVKLQSSSPSAVRRSPPIPAGYPYTYAAVKS</sequence>
<feature type="compositionally biased region" description="Low complexity" evidence="1">
    <location>
        <begin position="8"/>
        <end position="21"/>
    </location>
</feature>
<protein>
    <submittedName>
        <fullName evidence="2">Uncharacterized protein</fullName>
    </submittedName>
</protein>
<dbReference type="GeneID" id="87951402"/>
<dbReference type="RefSeq" id="XP_062787109.1">
    <property type="nucleotide sequence ID" value="XM_062931058.1"/>
</dbReference>
<dbReference type="AlphaFoldDB" id="A0AAX4J3A1"/>
<dbReference type="EMBL" id="CP137314">
    <property type="protein sequence ID" value="WQF89888.1"/>
    <property type="molecule type" value="Genomic_DNA"/>
</dbReference>
<gene>
    <name evidence="2" type="ORF">CDEST_14902</name>
</gene>
<evidence type="ECO:0000313" key="2">
    <source>
        <dbReference type="EMBL" id="WQF89888.1"/>
    </source>
</evidence>
<reference evidence="3" key="1">
    <citation type="journal article" date="2023" name="bioRxiv">
        <title>Complete genome of the Medicago anthracnose fungus, Colletotrichum destructivum, reveals a mini-chromosome-like region within a core chromosome.</title>
        <authorList>
            <person name="Lapalu N."/>
            <person name="Simon A."/>
            <person name="Lu A."/>
            <person name="Plaumann P.-L."/>
            <person name="Amselem J."/>
            <person name="Pigne S."/>
            <person name="Auger A."/>
            <person name="Koch C."/>
            <person name="Dallery J.-F."/>
            <person name="O'Connell R.J."/>
        </authorList>
    </citation>
    <scope>NUCLEOTIDE SEQUENCE [LARGE SCALE GENOMIC DNA]</scope>
    <source>
        <strain evidence="3">CBS 520.97</strain>
    </source>
</reference>
<evidence type="ECO:0000313" key="3">
    <source>
        <dbReference type="Proteomes" id="UP001322277"/>
    </source>
</evidence>
<proteinExistence type="predicted"/>
<dbReference type="KEGG" id="cdet:87951402"/>
<evidence type="ECO:0000256" key="1">
    <source>
        <dbReference type="SAM" id="MobiDB-lite"/>
    </source>
</evidence>
<dbReference type="Proteomes" id="UP001322277">
    <property type="component" value="Chromosome 10"/>
</dbReference>
<keyword evidence="3" id="KW-1185">Reference proteome</keyword>
<feature type="region of interest" description="Disordered" evidence="1">
    <location>
        <begin position="1"/>
        <end position="25"/>
    </location>
</feature>
<organism evidence="2 3">
    <name type="scientific">Colletotrichum destructivum</name>
    <dbReference type="NCBI Taxonomy" id="34406"/>
    <lineage>
        <taxon>Eukaryota</taxon>
        <taxon>Fungi</taxon>
        <taxon>Dikarya</taxon>
        <taxon>Ascomycota</taxon>
        <taxon>Pezizomycotina</taxon>
        <taxon>Sordariomycetes</taxon>
        <taxon>Hypocreomycetidae</taxon>
        <taxon>Glomerellales</taxon>
        <taxon>Glomerellaceae</taxon>
        <taxon>Colletotrichum</taxon>
        <taxon>Colletotrichum destructivum species complex</taxon>
    </lineage>
</organism>
<name>A0AAX4J3A1_9PEZI</name>
<accession>A0AAX4J3A1</accession>